<protein>
    <recommendedName>
        <fullName evidence="5">Palmitoyl-protein thioesterase ABHD10, mitochondrial</fullName>
        <ecNumber evidence="4">3.1.1.93</ecNumber>
        <ecNumber evidence="1">3.1.2.22</ecNumber>
    </recommendedName>
    <alternativeName>
        <fullName evidence="7">Acyl-protein thioesterase ABHD10</fullName>
    </alternativeName>
    <alternativeName>
        <fullName evidence="8">Alpha/beta hydrolase domain-containing protein 10</fullName>
    </alternativeName>
    <alternativeName>
        <fullName evidence="6">Mycophenolic acid acyl-glucuronide esterase, mitochondrial</fullName>
    </alternativeName>
</protein>
<comment type="function">
    <text evidence="9">Acts as an acyl-protein thioesterase that hydrolyzes fatty acids from acylated residues in proteins. Regulates the mitochondrial S-depalmitoylation of the nucleophilic active site residue of peroxiredoxin-5/PRDX5, a key antioxidant protein, therefore modulating mitochondrial antioxidant ability. Also catalyzes the deglucuronidation of mycophenolic acid acyl-glucuronide, an active metabolite of the immunosuppressant drug mycophenolate.</text>
</comment>
<evidence type="ECO:0000313" key="14">
    <source>
        <dbReference type="EMBL" id="NBG94908.1"/>
    </source>
</evidence>
<dbReference type="RefSeq" id="WP_160586965.1">
    <property type="nucleotide sequence ID" value="NZ_BMHN01000001.1"/>
</dbReference>
<evidence type="ECO:0000256" key="9">
    <source>
        <dbReference type="ARBA" id="ARBA00046047"/>
    </source>
</evidence>
<evidence type="ECO:0000256" key="12">
    <source>
        <dbReference type="SAM" id="MobiDB-lite"/>
    </source>
</evidence>
<gene>
    <name evidence="14" type="ORF">GTQ45_04095</name>
</gene>
<keyword evidence="2 14" id="KW-0378">Hydrolase</keyword>
<organism evidence="14 15">
    <name type="scientific">Pyruvatibacter mobilis</name>
    <dbReference type="NCBI Taxonomy" id="1712261"/>
    <lineage>
        <taxon>Bacteria</taxon>
        <taxon>Pseudomonadati</taxon>
        <taxon>Pseudomonadota</taxon>
        <taxon>Alphaproteobacteria</taxon>
        <taxon>Hyphomicrobiales</taxon>
        <taxon>Parvibaculaceae</taxon>
        <taxon>Pyruvatibacter</taxon>
    </lineage>
</organism>
<comment type="catalytic activity">
    <reaction evidence="11">
        <text>mycophenolic acid O-acyl-beta-D-glucuronide + H2O = mycophenolate + D-glucuronate + H(+)</text>
        <dbReference type="Rhea" id="RHEA:34179"/>
        <dbReference type="ChEBI" id="CHEBI:15377"/>
        <dbReference type="ChEBI" id="CHEBI:15378"/>
        <dbReference type="ChEBI" id="CHEBI:58720"/>
        <dbReference type="ChEBI" id="CHEBI:62932"/>
        <dbReference type="ChEBI" id="CHEBI:66982"/>
        <dbReference type="EC" id="3.1.1.93"/>
    </reaction>
    <physiologicalReaction direction="left-to-right" evidence="11">
        <dbReference type="Rhea" id="RHEA:34180"/>
    </physiologicalReaction>
</comment>
<dbReference type="Gene3D" id="3.40.50.1820">
    <property type="entry name" value="alpha/beta hydrolase"/>
    <property type="match status" value="1"/>
</dbReference>
<evidence type="ECO:0000256" key="11">
    <source>
        <dbReference type="ARBA" id="ARBA00047972"/>
    </source>
</evidence>
<dbReference type="EMBL" id="WXYQ01000004">
    <property type="protein sequence ID" value="NBG94908.1"/>
    <property type="molecule type" value="Genomic_DNA"/>
</dbReference>
<evidence type="ECO:0000256" key="8">
    <source>
        <dbReference type="ARBA" id="ARBA00042704"/>
    </source>
</evidence>
<dbReference type="SUPFAM" id="SSF53474">
    <property type="entry name" value="alpha/beta-Hydrolases"/>
    <property type="match status" value="1"/>
</dbReference>
<evidence type="ECO:0000256" key="5">
    <source>
        <dbReference type="ARBA" id="ARBA00039314"/>
    </source>
</evidence>
<dbReference type="PANTHER" id="PTHR16138">
    <property type="entry name" value="MYCOPHENOLIC ACID ACYL-GLUCURONIDE ESTERASE, MITOCHONDRIAL"/>
    <property type="match status" value="1"/>
</dbReference>
<evidence type="ECO:0000259" key="13">
    <source>
        <dbReference type="Pfam" id="PF12697"/>
    </source>
</evidence>
<dbReference type="GO" id="GO:0008474">
    <property type="term" value="F:palmitoyl-(protein) hydrolase activity"/>
    <property type="evidence" value="ECO:0007669"/>
    <property type="project" value="UniProtKB-EC"/>
</dbReference>
<evidence type="ECO:0000256" key="10">
    <source>
        <dbReference type="ARBA" id="ARBA00047409"/>
    </source>
</evidence>
<keyword evidence="15" id="KW-1185">Reference proteome</keyword>
<evidence type="ECO:0000256" key="6">
    <source>
        <dbReference type="ARBA" id="ARBA00041520"/>
    </source>
</evidence>
<sequence>MTDDQDQHTTSGQPSTLARPGGQTLAYHATPGKGPTVVWFGGFKSDMTGSKATAIEEWARARGQAYVRFDYFGHGASSGAFAEGTISRWLDDGMAVLDELAQGDVILVGSSMGGWLSLLAARTLAAREQSARLKGLVLIAPAPDFTERLMWAGFSDDIRTQIMETGRYLQPSDYDEPYEITRELIEDGRKHLIMQEVIPVTCPVRILQGMRDDDVPWQHALNIVEALEGNDVTYTLVKSGDHRLSEPADIARLTRALDDITGA</sequence>
<name>A0A845Q9F7_9HYPH</name>
<comment type="catalytic activity">
    <reaction evidence="10">
        <text>S-hexadecanoyl-L-cysteinyl-[protein] + H2O = L-cysteinyl-[protein] + hexadecanoate + H(+)</text>
        <dbReference type="Rhea" id="RHEA:19233"/>
        <dbReference type="Rhea" id="RHEA-COMP:10131"/>
        <dbReference type="Rhea" id="RHEA-COMP:11032"/>
        <dbReference type="ChEBI" id="CHEBI:7896"/>
        <dbReference type="ChEBI" id="CHEBI:15377"/>
        <dbReference type="ChEBI" id="CHEBI:15378"/>
        <dbReference type="ChEBI" id="CHEBI:29950"/>
        <dbReference type="ChEBI" id="CHEBI:74151"/>
        <dbReference type="EC" id="3.1.2.22"/>
    </reaction>
    <physiologicalReaction direction="left-to-right" evidence="10">
        <dbReference type="Rhea" id="RHEA:19234"/>
    </physiologicalReaction>
</comment>
<evidence type="ECO:0000313" key="15">
    <source>
        <dbReference type="Proteomes" id="UP000470384"/>
    </source>
</evidence>
<feature type="region of interest" description="Disordered" evidence="12">
    <location>
        <begin position="1"/>
        <end position="24"/>
    </location>
</feature>
<evidence type="ECO:0000256" key="4">
    <source>
        <dbReference type="ARBA" id="ARBA00039132"/>
    </source>
</evidence>
<dbReference type="GeneID" id="300655819"/>
<dbReference type="Pfam" id="PF12697">
    <property type="entry name" value="Abhydrolase_6"/>
    <property type="match status" value="1"/>
</dbReference>
<evidence type="ECO:0000256" key="3">
    <source>
        <dbReference type="ARBA" id="ARBA00022946"/>
    </source>
</evidence>
<dbReference type="GO" id="GO:0102390">
    <property type="term" value="F:mycophenolic acid acyl-glucuronide esterase activity"/>
    <property type="evidence" value="ECO:0007669"/>
    <property type="project" value="UniProtKB-EC"/>
</dbReference>
<evidence type="ECO:0000256" key="2">
    <source>
        <dbReference type="ARBA" id="ARBA00022801"/>
    </source>
</evidence>
<evidence type="ECO:0000256" key="1">
    <source>
        <dbReference type="ARBA" id="ARBA00012423"/>
    </source>
</evidence>
<dbReference type="AlphaFoldDB" id="A0A845Q9F7"/>
<dbReference type="PANTHER" id="PTHR16138:SF7">
    <property type="entry name" value="PALMITOYL-PROTEIN THIOESTERASE ABHD10, MITOCHONDRIAL"/>
    <property type="match status" value="1"/>
</dbReference>
<dbReference type="InterPro" id="IPR000073">
    <property type="entry name" value="AB_hydrolase_1"/>
</dbReference>
<dbReference type="OrthoDB" id="9813296at2"/>
<dbReference type="InterPro" id="IPR029058">
    <property type="entry name" value="AB_hydrolase_fold"/>
</dbReference>
<dbReference type="EC" id="3.1.1.93" evidence="4"/>
<evidence type="ECO:0000256" key="7">
    <source>
        <dbReference type="ARBA" id="ARBA00042645"/>
    </source>
</evidence>
<keyword evidence="3" id="KW-0809">Transit peptide</keyword>
<accession>A0A845Q9F7</accession>
<dbReference type="EC" id="3.1.2.22" evidence="1"/>
<proteinExistence type="predicted"/>
<feature type="domain" description="AB hydrolase-1" evidence="13">
    <location>
        <begin position="57"/>
        <end position="252"/>
    </location>
</feature>
<comment type="caution">
    <text evidence="14">The sequence shown here is derived from an EMBL/GenBank/DDBJ whole genome shotgun (WGS) entry which is preliminary data.</text>
</comment>
<dbReference type="Proteomes" id="UP000470384">
    <property type="component" value="Unassembled WGS sequence"/>
</dbReference>
<dbReference type="InterPro" id="IPR052382">
    <property type="entry name" value="ABHD10_acyl-thioesterase"/>
</dbReference>
<reference evidence="14 15" key="1">
    <citation type="journal article" date="2016" name="Int. J. Syst. Evol. Microbiol.">
        <title>Pyruvatibacter mobilis gen. nov., sp. nov., a marine bacterium from the culture broth of Picochlorum sp. 122.</title>
        <authorList>
            <person name="Wang G."/>
            <person name="Tang M."/>
            <person name="Wu H."/>
            <person name="Dai S."/>
            <person name="Li T."/>
            <person name="Chen C."/>
            <person name="He H."/>
            <person name="Fan J."/>
            <person name="Xiang W."/>
            <person name="Li X."/>
        </authorList>
    </citation>
    <scope>NUCLEOTIDE SEQUENCE [LARGE SCALE GENOMIC DNA]</scope>
    <source>
        <strain evidence="14 15">GYP-11</strain>
    </source>
</reference>